<reference evidence="1" key="1">
    <citation type="submission" date="2021-12" db="EMBL/GenBank/DDBJ databases">
        <title>Comparative genomics, transcriptomics and evolutionary studies reveal genomic signatures of adaptation to plant cell wall in hemibiotrophic fungi.</title>
        <authorList>
            <consortium name="DOE Joint Genome Institute"/>
            <person name="Baroncelli R."/>
            <person name="Diaz J.F."/>
            <person name="Benocci T."/>
            <person name="Peng M."/>
            <person name="Battaglia E."/>
            <person name="Haridas S."/>
            <person name="Andreopoulos W."/>
            <person name="Labutti K."/>
            <person name="Pangilinan J."/>
            <person name="Floch G.L."/>
            <person name="Makela M.R."/>
            <person name="Henrissat B."/>
            <person name="Grigoriev I.V."/>
            <person name="Crouch J.A."/>
            <person name="De Vries R.P."/>
            <person name="Sukno S.A."/>
            <person name="Thon M.R."/>
        </authorList>
    </citation>
    <scope>NUCLEOTIDE SEQUENCE</scope>
    <source>
        <strain evidence="1">CBS 112980</strain>
    </source>
</reference>
<keyword evidence="2" id="KW-1185">Reference proteome</keyword>
<name>A0AAD8UIC5_GLOAC</name>
<accession>A0AAD8UIC5</accession>
<gene>
    <name evidence="1" type="ORF">BDZ83DRAFT_752204</name>
</gene>
<dbReference type="RefSeq" id="XP_060364872.1">
    <property type="nucleotide sequence ID" value="XM_060514163.1"/>
</dbReference>
<dbReference type="GeneID" id="85398061"/>
<comment type="caution">
    <text evidence="1">The sequence shown here is derived from an EMBL/GenBank/DDBJ whole genome shotgun (WGS) entry which is preliminary data.</text>
</comment>
<sequence length="361" mass="39877">MLQNRCDCTRDKPDINRAISVGEDAVERIPKDWRYTALILRQLAVSRAQGVAVGSNTLTRIMGRRFEQTANIEDLDRAVGVLTDTVPLIPNNQMDYVVGTSYLATLLGIRSEQQGDVDDLNASISYTKSALQLMSNDDFDRPVQLYNLENRLAERAQYTGILSNLDDAVDYGQQALHLFLGIRFSMGSKNPEDIKQAIDLSRQAAKEVDGDEMGMRAALANVLSNMREENYNQYGEAANLDEAFDVLGDVLQGGLPDTLPERGYLKFGLEFSLGDVLHARSFHAGDATDLEKSRGAFQWAWNSRTAPLTIRIEAAVRAAEVAKERLDNHNSLDSGTLSMIFASTHGSSIILMSSPEPDDLI</sequence>
<evidence type="ECO:0000313" key="1">
    <source>
        <dbReference type="EMBL" id="KAK1724817.1"/>
    </source>
</evidence>
<dbReference type="EMBL" id="JAHMHS010000047">
    <property type="protein sequence ID" value="KAK1724817.1"/>
    <property type="molecule type" value="Genomic_DNA"/>
</dbReference>
<dbReference type="Proteomes" id="UP001244207">
    <property type="component" value="Unassembled WGS sequence"/>
</dbReference>
<proteinExistence type="predicted"/>
<protein>
    <submittedName>
        <fullName evidence="1">Uncharacterized protein</fullName>
    </submittedName>
</protein>
<organism evidence="1 2">
    <name type="scientific">Glomerella acutata</name>
    <name type="common">Colletotrichum acutatum</name>
    <dbReference type="NCBI Taxonomy" id="27357"/>
    <lineage>
        <taxon>Eukaryota</taxon>
        <taxon>Fungi</taxon>
        <taxon>Dikarya</taxon>
        <taxon>Ascomycota</taxon>
        <taxon>Pezizomycotina</taxon>
        <taxon>Sordariomycetes</taxon>
        <taxon>Hypocreomycetidae</taxon>
        <taxon>Glomerellales</taxon>
        <taxon>Glomerellaceae</taxon>
        <taxon>Colletotrichum</taxon>
        <taxon>Colletotrichum acutatum species complex</taxon>
    </lineage>
</organism>
<dbReference type="AlphaFoldDB" id="A0AAD8UIC5"/>
<evidence type="ECO:0000313" key="2">
    <source>
        <dbReference type="Proteomes" id="UP001244207"/>
    </source>
</evidence>